<protein>
    <recommendedName>
        <fullName evidence="3">ZAD domain-containing protein</fullName>
    </recommendedName>
</protein>
<dbReference type="PROSITE" id="PS51915">
    <property type="entry name" value="ZAD"/>
    <property type="match status" value="1"/>
</dbReference>
<dbReference type="Gene3D" id="3.40.1800.20">
    <property type="match status" value="1"/>
</dbReference>
<dbReference type="InParanoid" id="A0A067QWV0"/>
<dbReference type="PANTHER" id="PTHR39942">
    <property type="entry name" value="BCDNA.LD26519-RELATED"/>
    <property type="match status" value="1"/>
</dbReference>
<keyword evidence="5" id="KW-1185">Reference proteome</keyword>
<sequence length="326" mass="36825">MIDEAYLYSNKCRLCLCNEKFQIPIFGEVAEEKQIYLKIRTCLSIKVSQEDDFPKSICYKCVAALEQSYNLWRVSSESEAVLRNLTSKANQDLSEVNMQHQGCHSFRSKGPSQANRRLLLPTGISLILESDSEEEHGQAAEMDSLETRPAADRQETAAWLWESGSVLMDTTPDFLDLLSEPSPRSARQTSHTEMMNSSPHVLECLSQPAPNIRDMTTKESSPSSRWRSISLFGKSANTWRDLLRHREAREERHRIPGSPSIMTEGVTAASQPVDSRSREDVLKAMNERNCKAIGRCGDMPSTLLNFLQTQKPLVHEDPNIPRQGPK</sequence>
<evidence type="ECO:0000313" key="4">
    <source>
        <dbReference type="EMBL" id="KDR09141.1"/>
    </source>
</evidence>
<organism evidence="4 5">
    <name type="scientific">Zootermopsis nevadensis</name>
    <name type="common">Dampwood termite</name>
    <dbReference type="NCBI Taxonomy" id="136037"/>
    <lineage>
        <taxon>Eukaryota</taxon>
        <taxon>Metazoa</taxon>
        <taxon>Ecdysozoa</taxon>
        <taxon>Arthropoda</taxon>
        <taxon>Hexapoda</taxon>
        <taxon>Insecta</taxon>
        <taxon>Pterygota</taxon>
        <taxon>Neoptera</taxon>
        <taxon>Polyneoptera</taxon>
        <taxon>Dictyoptera</taxon>
        <taxon>Blattodea</taxon>
        <taxon>Blattoidea</taxon>
        <taxon>Termitoidae</taxon>
        <taxon>Termopsidae</taxon>
        <taxon>Zootermopsis</taxon>
    </lineage>
</organism>
<dbReference type="Proteomes" id="UP000027135">
    <property type="component" value="Unassembled WGS sequence"/>
</dbReference>
<evidence type="ECO:0000313" key="5">
    <source>
        <dbReference type="Proteomes" id="UP000027135"/>
    </source>
</evidence>
<dbReference type="OrthoDB" id="8192993at2759"/>
<evidence type="ECO:0000256" key="1">
    <source>
        <dbReference type="PROSITE-ProRule" id="PRU01263"/>
    </source>
</evidence>
<keyword evidence="1" id="KW-0862">Zinc</keyword>
<feature type="binding site" evidence="1">
    <location>
        <position position="12"/>
    </location>
    <ligand>
        <name>Zn(2+)</name>
        <dbReference type="ChEBI" id="CHEBI:29105"/>
    </ligand>
</feature>
<gene>
    <name evidence="4" type="ORF">L798_01256</name>
</gene>
<evidence type="ECO:0000256" key="2">
    <source>
        <dbReference type="SAM" id="MobiDB-lite"/>
    </source>
</evidence>
<feature type="binding site" evidence="1">
    <location>
        <position position="58"/>
    </location>
    <ligand>
        <name>Zn(2+)</name>
        <dbReference type="ChEBI" id="CHEBI:29105"/>
    </ligand>
</feature>
<dbReference type="AlphaFoldDB" id="A0A067QWV0"/>
<feature type="region of interest" description="Disordered" evidence="2">
    <location>
        <begin position="250"/>
        <end position="276"/>
    </location>
</feature>
<feature type="domain" description="ZAD" evidence="3">
    <location>
        <begin position="10"/>
        <end position="85"/>
    </location>
</feature>
<dbReference type="EMBL" id="KK853270">
    <property type="protein sequence ID" value="KDR09141.1"/>
    <property type="molecule type" value="Genomic_DNA"/>
</dbReference>
<dbReference type="InterPro" id="IPR012934">
    <property type="entry name" value="Znf_AD"/>
</dbReference>
<dbReference type="PANTHER" id="PTHR39942:SF1">
    <property type="entry name" value="BCDNA.LD26519-RELATED"/>
    <property type="match status" value="1"/>
</dbReference>
<dbReference type="SUPFAM" id="SSF57716">
    <property type="entry name" value="Glucocorticoid receptor-like (DNA-binding domain)"/>
    <property type="match status" value="1"/>
</dbReference>
<dbReference type="eggNOG" id="ENOG502SGZ4">
    <property type="taxonomic scope" value="Eukaryota"/>
</dbReference>
<dbReference type="GO" id="GO:0008270">
    <property type="term" value="F:zinc ion binding"/>
    <property type="evidence" value="ECO:0007669"/>
    <property type="project" value="UniProtKB-UniRule"/>
</dbReference>
<accession>A0A067QWV0</accession>
<dbReference type="SMART" id="SM00868">
    <property type="entry name" value="zf-AD"/>
    <property type="match status" value="1"/>
</dbReference>
<evidence type="ECO:0000259" key="3">
    <source>
        <dbReference type="PROSITE" id="PS51915"/>
    </source>
</evidence>
<reference evidence="4 5" key="1">
    <citation type="journal article" date="2014" name="Nat. Commun.">
        <title>Molecular traces of alternative social organization in a termite genome.</title>
        <authorList>
            <person name="Terrapon N."/>
            <person name="Li C."/>
            <person name="Robertson H.M."/>
            <person name="Ji L."/>
            <person name="Meng X."/>
            <person name="Booth W."/>
            <person name="Chen Z."/>
            <person name="Childers C.P."/>
            <person name="Glastad K.M."/>
            <person name="Gokhale K."/>
            <person name="Gowin J."/>
            <person name="Gronenberg W."/>
            <person name="Hermansen R.A."/>
            <person name="Hu H."/>
            <person name="Hunt B.G."/>
            <person name="Huylmans A.K."/>
            <person name="Khalil S.M."/>
            <person name="Mitchell R.D."/>
            <person name="Munoz-Torres M.C."/>
            <person name="Mustard J.A."/>
            <person name="Pan H."/>
            <person name="Reese J.T."/>
            <person name="Scharf M.E."/>
            <person name="Sun F."/>
            <person name="Vogel H."/>
            <person name="Xiao J."/>
            <person name="Yang W."/>
            <person name="Yang Z."/>
            <person name="Yang Z."/>
            <person name="Zhou J."/>
            <person name="Zhu J."/>
            <person name="Brent C.S."/>
            <person name="Elsik C.G."/>
            <person name="Goodisman M.A."/>
            <person name="Liberles D.A."/>
            <person name="Roe R.M."/>
            <person name="Vargo E.L."/>
            <person name="Vilcinskas A."/>
            <person name="Wang J."/>
            <person name="Bornberg-Bauer E."/>
            <person name="Korb J."/>
            <person name="Zhang G."/>
            <person name="Liebig J."/>
        </authorList>
    </citation>
    <scope>NUCLEOTIDE SEQUENCE [LARGE SCALE GENOMIC DNA]</scope>
    <source>
        <tissue evidence="4">Whole organism</tissue>
    </source>
</reference>
<dbReference type="GO" id="GO:0005634">
    <property type="term" value="C:nucleus"/>
    <property type="evidence" value="ECO:0007669"/>
    <property type="project" value="InterPro"/>
</dbReference>
<name>A0A067QWV0_ZOONE</name>
<feature type="binding site" evidence="1">
    <location>
        <position position="61"/>
    </location>
    <ligand>
        <name>Zn(2+)</name>
        <dbReference type="ChEBI" id="CHEBI:29105"/>
    </ligand>
</feature>
<proteinExistence type="predicted"/>
<dbReference type="Pfam" id="PF07776">
    <property type="entry name" value="zf-AD"/>
    <property type="match status" value="1"/>
</dbReference>
<keyword evidence="1" id="KW-0863">Zinc-finger</keyword>
<keyword evidence="1" id="KW-0479">Metal-binding</keyword>
<feature type="binding site" evidence="1">
    <location>
        <position position="15"/>
    </location>
    <ligand>
        <name>Zn(2+)</name>
        <dbReference type="ChEBI" id="CHEBI:29105"/>
    </ligand>
</feature>